<dbReference type="SMART" id="SM00382">
    <property type="entry name" value="AAA"/>
    <property type="match status" value="1"/>
</dbReference>
<comment type="similarity">
    <text evidence="2 9 10">Belongs to the RecF family.</text>
</comment>
<evidence type="ECO:0000256" key="7">
    <source>
        <dbReference type="ARBA" id="ARBA00022840"/>
    </source>
</evidence>
<keyword evidence="6 9" id="KW-0547">Nucleotide-binding</keyword>
<protein>
    <recommendedName>
        <fullName evidence="3 9">DNA replication and repair protein RecF</fullName>
    </recommendedName>
</protein>
<dbReference type="OrthoDB" id="9803889at2"/>
<keyword evidence="7 9" id="KW-0067">ATP-binding</keyword>
<comment type="caution">
    <text evidence="12">The sequence shown here is derived from an EMBL/GenBank/DDBJ whole genome shotgun (WGS) entry which is preliminary data.</text>
</comment>
<dbReference type="PROSITE" id="PS00618">
    <property type="entry name" value="RECF_2"/>
    <property type="match status" value="1"/>
</dbReference>
<evidence type="ECO:0000256" key="10">
    <source>
        <dbReference type="RuleBase" id="RU000578"/>
    </source>
</evidence>
<dbReference type="InterPro" id="IPR001238">
    <property type="entry name" value="DNA-binding_RecF"/>
</dbReference>
<dbReference type="SUPFAM" id="SSF52540">
    <property type="entry name" value="P-loop containing nucleoside triphosphate hydrolases"/>
    <property type="match status" value="1"/>
</dbReference>
<evidence type="ECO:0000313" key="12">
    <source>
        <dbReference type="EMBL" id="TYT26497.1"/>
    </source>
</evidence>
<dbReference type="GO" id="GO:0006260">
    <property type="term" value="P:DNA replication"/>
    <property type="evidence" value="ECO:0007669"/>
    <property type="project" value="UniProtKB-UniRule"/>
</dbReference>
<dbReference type="GO" id="GO:0005524">
    <property type="term" value="F:ATP binding"/>
    <property type="evidence" value="ECO:0007669"/>
    <property type="project" value="UniProtKB-UniRule"/>
</dbReference>
<dbReference type="Gene3D" id="3.40.50.300">
    <property type="entry name" value="P-loop containing nucleotide triphosphate hydrolases"/>
    <property type="match status" value="1"/>
</dbReference>
<dbReference type="PANTHER" id="PTHR32182:SF0">
    <property type="entry name" value="DNA REPLICATION AND REPAIR PROTEIN RECF"/>
    <property type="match status" value="1"/>
</dbReference>
<dbReference type="GO" id="GO:0009432">
    <property type="term" value="P:SOS response"/>
    <property type="evidence" value="ECO:0007669"/>
    <property type="project" value="UniProtKB-UniRule"/>
</dbReference>
<dbReference type="GO" id="GO:0006302">
    <property type="term" value="P:double-strand break repair"/>
    <property type="evidence" value="ECO:0007669"/>
    <property type="project" value="TreeGrafter"/>
</dbReference>
<reference evidence="12 13" key="1">
    <citation type="submission" date="2019-08" db="EMBL/GenBank/DDBJ databases">
        <title>Luteimonas viscosus sp. nov., isolated from soil of a sunflower field.</title>
        <authorList>
            <person name="Jianli Z."/>
            <person name="Ying Z."/>
        </authorList>
    </citation>
    <scope>NUCLEOTIDE SEQUENCE [LARGE SCALE GENOMIC DNA]</scope>
    <source>
        <strain evidence="12 13">XBU10</strain>
    </source>
</reference>
<dbReference type="NCBIfam" id="TIGR00611">
    <property type="entry name" value="recf"/>
    <property type="match status" value="1"/>
</dbReference>
<evidence type="ECO:0000256" key="5">
    <source>
        <dbReference type="ARBA" id="ARBA00022705"/>
    </source>
</evidence>
<dbReference type="PANTHER" id="PTHR32182">
    <property type="entry name" value="DNA REPLICATION AND REPAIR PROTEIN RECF"/>
    <property type="match status" value="1"/>
</dbReference>
<evidence type="ECO:0000256" key="2">
    <source>
        <dbReference type="ARBA" id="ARBA00008016"/>
    </source>
</evidence>
<evidence type="ECO:0000256" key="1">
    <source>
        <dbReference type="ARBA" id="ARBA00004496"/>
    </source>
</evidence>
<evidence type="ECO:0000259" key="11">
    <source>
        <dbReference type="SMART" id="SM00382"/>
    </source>
</evidence>
<proteinExistence type="inferred from homology"/>
<dbReference type="EMBL" id="VTFT01000001">
    <property type="protein sequence ID" value="TYT26497.1"/>
    <property type="molecule type" value="Genomic_DNA"/>
</dbReference>
<dbReference type="Gene3D" id="1.20.1050.90">
    <property type="entry name" value="RecF/RecN/SMC, N-terminal domain"/>
    <property type="match status" value="1"/>
</dbReference>
<dbReference type="Pfam" id="PF02463">
    <property type="entry name" value="SMC_N"/>
    <property type="match status" value="1"/>
</dbReference>
<dbReference type="InterPro" id="IPR003593">
    <property type="entry name" value="AAA+_ATPase"/>
</dbReference>
<organism evidence="12 13">
    <name type="scientific">Luteimonas viscosa</name>
    <dbReference type="NCBI Taxonomy" id="1132694"/>
    <lineage>
        <taxon>Bacteria</taxon>
        <taxon>Pseudomonadati</taxon>
        <taxon>Pseudomonadota</taxon>
        <taxon>Gammaproteobacteria</taxon>
        <taxon>Lysobacterales</taxon>
        <taxon>Lysobacteraceae</taxon>
        <taxon>Luteimonas</taxon>
    </lineage>
</organism>
<comment type="subcellular location">
    <subcellularLocation>
        <location evidence="1 9 10">Cytoplasm</location>
    </subcellularLocation>
</comment>
<keyword evidence="9 10" id="KW-0742">SOS response</keyword>
<gene>
    <name evidence="9 12" type="primary">recF</name>
    <name evidence="12" type="ORF">FZO89_09640</name>
</gene>
<evidence type="ECO:0000313" key="13">
    <source>
        <dbReference type="Proteomes" id="UP000324973"/>
    </source>
</evidence>
<sequence length="377" mass="41483">MRLTRLTAGGVRNLLPLELSPGPDLNLVLGPNGAGKTSVIEAIHLLAYGRSFRGRVRDGLIRTGADALEVFAEWEETGGVRRRAGLRHSGQAWTGRLDGESVQQLGDLCAALAAITFEPGSHALVTAGGEARRRYLDWGLFHVEQGEDTSFQPIWRRYARALKQRNALLKQRAPRAQLEAWDAEFAAAAERLDLQRRAYVERLQPRFGTLTRELLPQLGEGRLHYRSGWRRDQLSLADALLLARDRDLATGFTSVGPHRADWRVEHDARPAGEALSRGQAKLTALACLLAQAEDFADRRGHWPVFLLDDLASELDRPHQQRLLARLRHSGAQVFVTGTDPVPGLADAGWLPAVFHVEHGHVAPAAPEPMSGGRPSAT</sequence>
<dbReference type="GO" id="GO:0000731">
    <property type="term" value="P:DNA synthesis involved in DNA repair"/>
    <property type="evidence" value="ECO:0007669"/>
    <property type="project" value="TreeGrafter"/>
</dbReference>
<comment type="function">
    <text evidence="9 10">The RecF protein is involved in DNA metabolism; it is required for DNA replication and normal SOS inducibility. RecF binds preferentially to single-stranded, linear DNA. It also seems to bind ATP.</text>
</comment>
<evidence type="ECO:0000256" key="9">
    <source>
        <dbReference type="HAMAP-Rule" id="MF_00365"/>
    </source>
</evidence>
<evidence type="ECO:0000256" key="3">
    <source>
        <dbReference type="ARBA" id="ARBA00020170"/>
    </source>
</evidence>
<dbReference type="GO" id="GO:0005737">
    <property type="term" value="C:cytoplasm"/>
    <property type="evidence" value="ECO:0007669"/>
    <property type="project" value="UniProtKB-SubCell"/>
</dbReference>
<dbReference type="Proteomes" id="UP000324973">
    <property type="component" value="Unassembled WGS sequence"/>
</dbReference>
<evidence type="ECO:0000256" key="8">
    <source>
        <dbReference type="ARBA" id="ARBA00023125"/>
    </source>
</evidence>
<dbReference type="InterPro" id="IPR003395">
    <property type="entry name" value="RecF/RecN/SMC_N"/>
</dbReference>
<name>A0A5D4XP92_9GAMM</name>
<keyword evidence="5 9" id="KW-0235">DNA replication</keyword>
<evidence type="ECO:0000256" key="4">
    <source>
        <dbReference type="ARBA" id="ARBA00022490"/>
    </source>
</evidence>
<keyword evidence="9 10" id="KW-0227">DNA damage</keyword>
<evidence type="ECO:0000256" key="6">
    <source>
        <dbReference type="ARBA" id="ARBA00022741"/>
    </source>
</evidence>
<keyword evidence="13" id="KW-1185">Reference proteome</keyword>
<keyword evidence="4 9" id="KW-0963">Cytoplasm</keyword>
<feature type="binding site" evidence="9">
    <location>
        <begin position="30"/>
        <end position="37"/>
    </location>
    <ligand>
        <name>ATP</name>
        <dbReference type="ChEBI" id="CHEBI:30616"/>
    </ligand>
</feature>
<accession>A0A5D4XP92</accession>
<dbReference type="InterPro" id="IPR042174">
    <property type="entry name" value="RecF_2"/>
</dbReference>
<dbReference type="InterPro" id="IPR027417">
    <property type="entry name" value="P-loop_NTPase"/>
</dbReference>
<dbReference type="AlphaFoldDB" id="A0A5D4XP92"/>
<keyword evidence="8 9" id="KW-0238">DNA-binding</keyword>
<dbReference type="HAMAP" id="MF_00365">
    <property type="entry name" value="RecF"/>
    <property type="match status" value="1"/>
</dbReference>
<keyword evidence="9 10" id="KW-0234">DNA repair</keyword>
<dbReference type="GO" id="GO:0003697">
    <property type="term" value="F:single-stranded DNA binding"/>
    <property type="evidence" value="ECO:0007669"/>
    <property type="project" value="UniProtKB-UniRule"/>
</dbReference>
<dbReference type="RefSeq" id="WP_149103048.1">
    <property type="nucleotide sequence ID" value="NZ_VTFT01000001.1"/>
</dbReference>
<feature type="domain" description="AAA+ ATPase" evidence="11">
    <location>
        <begin position="22"/>
        <end position="360"/>
    </location>
</feature>
<dbReference type="InterPro" id="IPR018078">
    <property type="entry name" value="DNA-binding_RecF_CS"/>
</dbReference>